<feature type="transmembrane region" description="Helical" evidence="1">
    <location>
        <begin position="40"/>
        <end position="60"/>
    </location>
</feature>
<accession>A0A846MQK4</accession>
<dbReference type="EMBL" id="JAASRN010000002">
    <property type="protein sequence ID" value="NIK73928.1"/>
    <property type="molecule type" value="Genomic_DNA"/>
</dbReference>
<evidence type="ECO:0000313" key="2">
    <source>
        <dbReference type="EMBL" id="NIK73928.1"/>
    </source>
</evidence>
<dbReference type="Proteomes" id="UP000537126">
    <property type="component" value="Unassembled WGS sequence"/>
</dbReference>
<dbReference type="Pfam" id="PF13795">
    <property type="entry name" value="HupE_UreJ_2"/>
    <property type="match status" value="1"/>
</dbReference>
<evidence type="ECO:0000256" key="1">
    <source>
        <dbReference type="SAM" id="Phobius"/>
    </source>
</evidence>
<comment type="caution">
    <text evidence="2">The sequence shown here is derived from an EMBL/GenBank/DDBJ whole genome shotgun (WGS) entry which is preliminary data.</text>
</comment>
<reference evidence="2 3" key="1">
    <citation type="submission" date="2020-03" db="EMBL/GenBank/DDBJ databases">
        <title>Genomic Encyclopedia of Type Strains, Phase IV (KMG-IV): sequencing the most valuable type-strain genomes for metagenomic binning, comparative biology and taxonomic classification.</title>
        <authorList>
            <person name="Goeker M."/>
        </authorList>
    </citation>
    <scope>NUCLEOTIDE SEQUENCE [LARGE SCALE GENOMIC DNA]</scope>
    <source>
        <strain evidence="2 3">DSM 5718</strain>
    </source>
</reference>
<feature type="transmembrane region" description="Helical" evidence="1">
    <location>
        <begin position="142"/>
        <end position="163"/>
    </location>
</feature>
<evidence type="ECO:0000313" key="3">
    <source>
        <dbReference type="Proteomes" id="UP000537126"/>
    </source>
</evidence>
<sequence>MFEAFFKLGMRHITDFNGFDHMLFLAALCATYTLARWREVVILVTAFTVGHSITLALATFDVFRLPAVWVEFLIPLTIVLTCLLNLWTLPQLYQKRGTAALRYAGALCFGLIHGMGFSNYLRSLLQQSQSIFQPLLAFNLGLEAGQLLIVLCILIIGSIFVYWRSPRDWAALLTGSALAPALWMLIERIPS</sequence>
<protein>
    <submittedName>
        <fullName evidence="2">Putative membrane protein</fullName>
    </submittedName>
</protein>
<dbReference type="InterPro" id="IPR032809">
    <property type="entry name" value="Put_HupE_UreJ"/>
</dbReference>
<gene>
    <name evidence="2" type="ORF">FHS56_001441</name>
</gene>
<dbReference type="RefSeq" id="WP_166919181.1">
    <property type="nucleotide sequence ID" value="NZ_JAASRN010000002.1"/>
</dbReference>
<name>A0A846MQK4_9BACT</name>
<feature type="transmembrane region" description="Helical" evidence="1">
    <location>
        <begin position="169"/>
        <end position="186"/>
    </location>
</feature>
<organism evidence="2 3">
    <name type="scientific">Thermonema lapsum</name>
    <dbReference type="NCBI Taxonomy" id="28195"/>
    <lineage>
        <taxon>Bacteria</taxon>
        <taxon>Pseudomonadati</taxon>
        <taxon>Bacteroidota</taxon>
        <taxon>Cytophagia</taxon>
        <taxon>Cytophagales</taxon>
        <taxon>Thermonemataceae</taxon>
        <taxon>Thermonema</taxon>
    </lineage>
</organism>
<keyword evidence="1" id="KW-0812">Transmembrane</keyword>
<dbReference type="AlphaFoldDB" id="A0A846MQK4"/>
<keyword evidence="1" id="KW-1133">Transmembrane helix</keyword>
<keyword evidence="3" id="KW-1185">Reference proteome</keyword>
<feature type="transmembrane region" description="Helical" evidence="1">
    <location>
        <begin position="100"/>
        <end position="121"/>
    </location>
</feature>
<keyword evidence="1" id="KW-0472">Membrane</keyword>
<proteinExistence type="predicted"/>
<feature type="transmembrane region" description="Helical" evidence="1">
    <location>
        <begin position="67"/>
        <end position="88"/>
    </location>
</feature>